<dbReference type="SUPFAM" id="SSF53271">
    <property type="entry name" value="PRTase-like"/>
    <property type="match status" value="1"/>
</dbReference>
<evidence type="ECO:0000313" key="5">
    <source>
        <dbReference type="Proteomes" id="UP001242995"/>
    </source>
</evidence>
<dbReference type="RefSeq" id="WP_306960873.1">
    <property type="nucleotide sequence ID" value="NZ_JAUSRG010000004.1"/>
</dbReference>
<keyword evidence="2" id="KW-0808">Transferase</keyword>
<dbReference type="Gene3D" id="3.30.1310.20">
    <property type="entry name" value="PRTase-like"/>
    <property type="match status" value="1"/>
</dbReference>
<dbReference type="GO" id="GO:0016757">
    <property type="term" value="F:glycosyltransferase activity"/>
    <property type="evidence" value="ECO:0007669"/>
    <property type="project" value="UniProtKB-KW"/>
</dbReference>
<gene>
    <name evidence="2" type="ORF">J2S90_001919</name>
    <name evidence="3" type="ORF">J2S93_002587</name>
</gene>
<proteinExistence type="predicted"/>
<dbReference type="EMBL" id="JAUSTF010000005">
    <property type="protein sequence ID" value="MDQ0181156.1"/>
    <property type="molecule type" value="Genomic_DNA"/>
</dbReference>
<dbReference type="InterPro" id="IPR000836">
    <property type="entry name" value="PRTase_dom"/>
</dbReference>
<reference evidence="2 4" key="1">
    <citation type="submission" date="2023-07" db="EMBL/GenBank/DDBJ databases">
        <title>Sorghum-associated microbial communities from plants grown in Nebraska, USA.</title>
        <authorList>
            <person name="Schachtman D."/>
        </authorList>
    </citation>
    <scope>NUCLEOTIDE SEQUENCE</scope>
    <source>
        <strain evidence="2">DS1006</strain>
        <strain evidence="3 4">DS1016</strain>
    </source>
</reference>
<sequence>MGMRFKDRADAGCRVAAGLPQLRHRPDTILLGLARGGVPVAAAAAVELHQPYGAMLVRKLGIPGREETAFGALAWSNGRIVRILNRPLAERMLRHGITQASLDAVEARERGELLRRVTTYPGISFDLSGKTVVLVDDGLATGATMRAAVEAVRAGGAATVVTAVPVSSLEAQASISRVCDFMMCLHTPGKFHAVGAFYEHFEQLTDDDAVRLLEQAG</sequence>
<evidence type="ECO:0000313" key="2">
    <source>
        <dbReference type="EMBL" id="MDP9904960.1"/>
    </source>
</evidence>
<feature type="domain" description="Phosphoribosyltransferase" evidence="1">
    <location>
        <begin position="27"/>
        <end position="184"/>
    </location>
</feature>
<keyword evidence="4" id="KW-1185">Reference proteome</keyword>
<dbReference type="EMBL" id="JAUSRG010000004">
    <property type="protein sequence ID" value="MDP9904960.1"/>
    <property type="molecule type" value="Genomic_DNA"/>
</dbReference>
<comment type="caution">
    <text evidence="2">The sequence shown here is derived from an EMBL/GenBank/DDBJ whole genome shotgun (WGS) entry which is preliminary data.</text>
</comment>
<dbReference type="CDD" id="cd06223">
    <property type="entry name" value="PRTases_typeI"/>
    <property type="match status" value="1"/>
</dbReference>
<accession>A0AAW8DHS8</accession>
<dbReference type="Gene3D" id="3.40.50.2020">
    <property type="match status" value="1"/>
</dbReference>
<organism evidence="2 5">
    <name type="scientific">Arthrobacter bambusae</name>
    <dbReference type="NCBI Taxonomy" id="1338426"/>
    <lineage>
        <taxon>Bacteria</taxon>
        <taxon>Bacillati</taxon>
        <taxon>Actinomycetota</taxon>
        <taxon>Actinomycetes</taxon>
        <taxon>Micrococcales</taxon>
        <taxon>Micrococcaceae</taxon>
        <taxon>Arthrobacter</taxon>
    </lineage>
</organism>
<keyword evidence="2" id="KW-0328">Glycosyltransferase</keyword>
<dbReference type="AlphaFoldDB" id="A0AAW8DHS8"/>
<evidence type="ECO:0000259" key="1">
    <source>
        <dbReference type="Pfam" id="PF00156"/>
    </source>
</evidence>
<dbReference type="Pfam" id="PF00156">
    <property type="entry name" value="Pribosyltran"/>
    <property type="match status" value="1"/>
</dbReference>
<dbReference type="Proteomes" id="UP001230951">
    <property type="component" value="Unassembled WGS sequence"/>
</dbReference>
<dbReference type="InterPro" id="IPR029057">
    <property type="entry name" value="PRTase-like"/>
</dbReference>
<name>A0AAW8DHS8_9MICC</name>
<evidence type="ECO:0000313" key="3">
    <source>
        <dbReference type="EMBL" id="MDQ0181156.1"/>
    </source>
</evidence>
<evidence type="ECO:0000313" key="4">
    <source>
        <dbReference type="Proteomes" id="UP001230951"/>
    </source>
</evidence>
<protein>
    <submittedName>
        <fullName evidence="2">Phosphoribosyltransferase</fullName>
    </submittedName>
</protein>
<dbReference type="Proteomes" id="UP001242995">
    <property type="component" value="Unassembled WGS sequence"/>
</dbReference>